<dbReference type="CDD" id="cd02440">
    <property type="entry name" value="AdoMet_MTases"/>
    <property type="match status" value="1"/>
</dbReference>
<dbReference type="GO" id="GO:0032259">
    <property type="term" value="P:methylation"/>
    <property type="evidence" value="ECO:0007669"/>
    <property type="project" value="UniProtKB-KW"/>
</dbReference>
<dbReference type="RefSeq" id="WP_202766458.1">
    <property type="nucleotide sequence ID" value="NZ_JAESWA010000017.1"/>
</dbReference>
<organism evidence="3 4">
    <name type="scientific">Clostridium paridis</name>
    <dbReference type="NCBI Taxonomy" id="2803863"/>
    <lineage>
        <taxon>Bacteria</taxon>
        <taxon>Bacillati</taxon>
        <taxon>Bacillota</taxon>
        <taxon>Clostridia</taxon>
        <taxon>Eubacteriales</taxon>
        <taxon>Clostridiaceae</taxon>
        <taxon>Clostridium</taxon>
    </lineage>
</organism>
<comment type="caution">
    <text evidence="3">The sequence shown here is derived from an EMBL/GenBank/DDBJ whole genome shotgun (WGS) entry which is preliminary data.</text>
</comment>
<dbReference type="GO" id="GO:0008168">
    <property type="term" value="F:methyltransferase activity"/>
    <property type="evidence" value="ECO:0007669"/>
    <property type="project" value="UniProtKB-KW"/>
</dbReference>
<evidence type="ECO:0000313" key="4">
    <source>
        <dbReference type="Proteomes" id="UP000623681"/>
    </source>
</evidence>
<dbReference type="EMBL" id="JAESWA010000017">
    <property type="protein sequence ID" value="MBL4931086.1"/>
    <property type="molecule type" value="Genomic_DNA"/>
</dbReference>
<dbReference type="Gene3D" id="3.40.50.150">
    <property type="entry name" value="Vaccinia Virus protein VP39"/>
    <property type="match status" value="1"/>
</dbReference>
<dbReference type="InterPro" id="IPR041698">
    <property type="entry name" value="Methyltransf_25"/>
</dbReference>
<keyword evidence="3" id="KW-0489">Methyltransferase</keyword>
<sequence length="245" mass="29163">MSQYKNLSNIYDNLIYEDIDYEKISDFIMNVAKSHNINNDKYLDLATGTGNVAKYICKNFRENFLVDLSEEMLMEAGEKVRKNKSNAKVVLQDMRYLELNRKFNLITCVLDSTNYILSTEDLRLYFNGVYNHLEDNGIFIFDINSSYKIKEVLGNNIFNYNTDEIFYSWENYIEDNVVEMELTFFVKEGTNYRRFEEYHRERAYEEKEIEDIISSIGFEILGKHDDYTETSVMPESERIVYILKK</sequence>
<reference evidence="3" key="1">
    <citation type="submission" date="2021-01" db="EMBL/GenBank/DDBJ databases">
        <title>Genome public.</title>
        <authorList>
            <person name="Liu C."/>
            <person name="Sun Q."/>
        </authorList>
    </citation>
    <scope>NUCLEOTIDE SEQUENCE</scope>
    <source>
        <strain evidence="3">YIM B02565</strain>
    </source>
</reference>
<dbReference type="Pfam" id="PF13649">
    <property type="entry name" value="Methyltransf_25"/>
    <property type="match status" value="1"/>
</dbReference>
<keyword evidence="4" id="KW-1185">Reference proteome</keyword>
<dbReference type="Gene3D" id="2.20.25.110">
    <property type="entry name" value="S-adenosyl-L-methionine-dependent methyltransferases"/>
    <property type="match status" value="1"/>
</dbReference>
<dbReference type="Proteomes" id="UP000623681">
    <property type="component" value="Unassembled WGS sequence"/>
</dbReference>
<dbReference type="InterPro" id="IPR029063">
    <property type="entry name" value="SAM-dependent_MTases_sf"/>
</dbReference>
<proteinExistence type="predicted"/>
<accession>A0A937FGN3</accession>
<dbReference type="AlphaFoldDB" id="A0A937FGN3"/>
<feature type="domain" description="Methyltransferase" evidence="2">
    <location>
        <begin position="43"/>
        <end position="137"/>
    </location>
</feature>
<evidence type="ECO:0000259" key="2">
    <source>
        <dbReference type="Pfam" id="PF13649"/>
    </source>
</evidence>
<protein>
    <submittedName>
        <fullName evidence="3">Class I SAM-dependent methyltransferase</fullName>
    </submittedName>
</protein>
<gene>
    <name evidence="3" type="ORF">JK634_04655</name>
</gene>
<dbReference type="PANTHER" id="PTHR43861">
    <property type="entry name" value="TRANS-ACONITATE 2-METHYLTRANSFERASE-RELATED"/>
    <property type="match status" value="1"/>
</dbReference>
<keyword evidence="1" id="KW-0808">Transferase</keyword>
<evidence type="ECO:0000256" key="1">
    <source>
        <dbReference type="ARBA" id="ARBA00022679"/>
    </source>
</evidence>
<dbReference type="SUPFAM" id="SSF53335">
    <property type="entry name" value="S-adenosyl-L-methionine-dependent methyltransferases"/>
    <property type="match status" value="1"/>
</dbReference>
<evidence type="ECO:0000313" key="3">
    <source>
        <dbReference type="EMBL" id="MBL4931086.1"/>
    </source>
</evidence>
<name>A0A937FGN3_9CLOT</name>